<dbReference type="CDD" id="cd04453">
    <property type="entry name" value="S1_RNase_E"/>
    <property type="match status" value="1"/>
</dbReference>
<dbReference type="InterPro" id="IPR048583">
    <property type="entry name" value="RNase_E_G_thioredoxin-like"/>
</dbReference>
<dbReference type="GO" id="GO:0008033">
    <property type="term" value="P:tRNA processing"/>
    <property type="evidence" value="ECO:0007669"/>
    <property type="project" value="UniProtKB-KW"/>
</dbReference>
<evidence type="ECO:0000256" key="2">
    <source>
        <dbReference type="ARBA" id="ARBA00004496"/>
    </source>
</evidence>
<evidence type="ECO:0000256" key="3">
    <source>
        <dbReference type="ARBA" id="ARBA00005663"/>
    </source>
</evidence>
<evidence type="ECO:0000313" key="18">
    <source>
        <dbReference type="Proteomes" id="UP000005726"/>
    </source>
</evidence>
<keyword evidence="8" id="KW-0819">tRNA processing</keyword>
<evidence type="ECO:0000256" key="7">
    <source>
        <dbReference type="ARBA" id="ARBA00022555"/>
    </source>
</evidence>
<dbReference type="EMBL" id="GL379592">
    <property type="protein sequence ID" value="EFL91771.1"/>
    <property type="molecule type" value="Genomic_DNA"/>
</dbReference>
<evidence type="ECO:0000256" key="15">
    <source>
        <dbReference type="ARBA" id="ARBA00022884"/>
    </source>
</evidence>
<keyword evidence="14" id="KW-0460">Magnesium</keyword>
<keyword evidence="18" id="KW-1185">Reference proteome</keyword>
<comment type="subcellular location">
    <subcellularLocation>
        <location evidence="2">Cytoplasm</location>
    </subcellularLocation>
</comment>
<dbReference type="RefSeq" id="WP_006704923.1">
    <property type="nucleotide sequence ID" value="NZ_CAWLGB010000004.1"/>
</dbReference>
<evidence type="ECO:0000256" key="14">
    <source>
        <dbReference type="ARBA" id="ARBA00022842"/>
    </source>
</evidence>
<dbReference type="GO" id="GO:0046872">
    <property type="term" value="F:metal ion binding"/>
    <property type="evidence" value="ECO:0007669"/>
    <property type="project" value="UniProtKB-KW"/>
</dbReference>
<dbReference type="GO" id="GO:0016787">
    <property type="term" value="F:hydrolase activity"/>
    <property type="evidence" value="ECO:0007669"/>
    <property type="project" value="UniProtKB-KW"/>
</dbReference>
<dbReference type="Pfam" id="PF00575">
    <property type="entry name" value="S1"/>
    <property type="match status" value="1"/>
</dbReference>
<evidence type="ECO:0000256" key="8">
    <source>
        <dbReference type="ARBA" id="ARBA00022694"/>
    </source>
</evidence>
<dbReference type="Gene3D" id="2.40.50.140">
    <property type="entry name" value="Nucleic acid-binding proteins"/>
    <property type="match status" value="1"/>
</dbReference>
<dbReference type="GO" id="GO:0000049">
    <property type="term" value="F:tRNA binding"/>
    <property type="evidence" value="ECO:0007669"/>
    <property type="project" value="UniProtKB-KW"/>
</dbReference>
<protein>
    <recommendedName>
        <fullName evidence="4">Ribonuclease G</fullName>
    </recommendedName>
</protein>
<comment type="cofactor">
    <cofactor evidence="1">
        <name>Mg(2+)</name>
        <dbReference type="ChEBI" id="CHEBI:18420"/>
    </cofactor>
</comment>
<dbReference type="NCBIfam" id="NF008689">
    <property type="entry name" value="PRK11712.1"/>
    <property type="match status" value="1"/>
</dbReference>
<dbReference type="NCBIfam" id="TIGR00757">
    <property type="entry name" value="RNaseEG"/>
    <property type="match status" value="1"/>
</dbReference>
<keyword evidence="13" id="KW-0378">Hydrolase</keyword>
<evidence type="ECO:0000256" key="5">
    <source>
        <dbReference type="ARBA" id="ARBA00022490"/>
    </source>
</evidence>
<dbReference type="HOGENOM" id="CLU_003468_5_3_6"/>
<evidence type="ECO:0000256" key="13">
    <source>
        <dbReference type="ARBA" id="ARBA00022801"/>
    </source>
</evidence>
<organism evidence="17 18">
    <name type="scientific">Candidatus Regiella insecticola LSR1</name>
    <dbReference type="NCBI Taxonomy" id="663321"/>
    <lineage>
        <taxon>Bacteria</taxon>
        <taxon>Pseudomonadati</taxon>
        <taxon>Pseudomonadota</taxon>
        <taxon>Gammaproteobacteria</taxon>
        <taxon>Enterobacterales</taxon>
        <taxon>Enterobacteriaceae</taxon>
        <taxon>aphid secondary symbionts</taxon>
        <taxon>Candidatus Regiella</taxon>
    </lineage>
</organism>
<keyword evidence="15" id="KW-0694">RNA-binding</keyword>
<accession>E0WT86</accession>
<evidence type="ECO:0000256" key="6">
    <source>
        <dbReference type="ARBA" id="ARBA00022552"/>
    </source>
</evidence>
<evidence type="ECO:0000256" key="4">
    <source>
        <dbReference type="ARBA" id="ARBA00017719"/>
    </source>
</evidence>
<reference evidence="17" key="1">
    <citation type="journal article" date="2009" name="Environ. Microbiol.">
        <title>Dynamics of genome evolution in facultative symbionts of aphids.</title>
        <authorList>
            <person name="Degnan P.H."/>
            <person name="Leonardo T.E."/>
            <person name="Cass B.N."/>
            <person name="Hurwitz B."/>
            <person name="Stern D."/>
            <person name="Gibbs R.A."/>
            <person name="Richards S."/>
            <person name="Moran N.A."/>
        </authorList>
    </citation>
    <scope>NUCLEOTIDE SEQUENCE [LARGE SCALE GENOMIC DNA]</scope>
    <source>
        <strain evidence="17">LSR1</strain>
    </source>
</reference>
<dbReference type="GO" id="GO:0004540">
    <property type="term" value="F:RNA nuclease activity"/>
    <property type="evidence" value="ECO:0007669"/>
    <property type="project" value="InterPro"/>
</dbReference>
<feature type="domain" description="S1 motif" evidence="16">
    <location>
        <begin position="39"/>
        <end position="120"/>
    </location>
</feature>
<dbReference type="InterPro" id="IPR012340">
    <property type="entry name" value="NA-bd_OB-fold"/>
</dbReference>
<sequence length="489" mass="55322">MTTTLLINITASETRLAYLEEGVLQEIQIERETKRSIVGNIYQGHVKRVLPGIQAAFIDIGLDKAGFLHAKEIKPDRMKKNESHHFQSSDITQQVYQGQYLMVQVVKDLLGSKGALLTKDIRLPSRYLVMMPGVQHVGVSQRIKNEKERERLKNIVTLSCDQTLGFIIRTAAENICEEKLSADVLFLQRLWQDVLAKKKCNHAKIRQLYAEHPLSSRILRDFAVTELDHILIDSKLTYDQLLAFTDKCMPEIKSKLQHYTASPPLFEKYNVENEIQHSLNRKVSLKSGGYLIIDQTEALTVIDINTGSSVGYHNLDETIFNTNLEATQAIARQLRLRNLGGIIIIDFIDMRNKQHRESVLTSLQEALSKDRVQTTISGFSPLGLVEMTRKRTRESIGQVLLCHDCLTCQGKGRVKSAETVCYEILRKIVEMHRNNDANGFVVSASPSVGEKLQSKEFGALTEIVNFVGKSIKVQINPLYSPENFDVVTM</sequence>
<evidence type="ECO:0000313" key="17">
    <source>
        <dbReference type="EMBL" id="EFL91771.1"/>
    </source>
</evidence>
<dbReference type="GO" id="GO:0006364">
    <property type="term" value="P:rRNA processing"/>
    <property type="evidence" value="ECO:0007669"/>
    <property type="project" value="UniProtKB-KW"/>
</dbReference>
<keyword evidence="11" id="KW-0699">rRNA-binding</keyword>
<dbReference type="PROSITE" id="PS50126">
    <property type="entry name" value="S1"/>
    <property type="match status" value="1"/>
</dbReference>
<name>E0WT86_9ENTR</name>
<dbReference type="GO" id="GO:0004519">
    <property type="term" value="F:endonuclease activity"/>
    <property type="evidence" value="ECO:0007669"/>
    <property type="project" value="UniProtKB-KW"/>
</dbReference>
<keyword evidence="6" id="KW-0698">rRNA processing</keyword>
<dbReference type="InterPro" id="IPR019307">
    <property type="entry name" value="RNA-bd_AU-1/RNase_E/G"/>
</dbReference>
<keyword evidence="12" id="KW-0255">Endonuclease</keyword>
<evidence type="ECO:0000259" key="16">
    <source>
        <dbReference type="PROSITE" id="PS50126"/>
    </source>
</evidence>
<dbReference type="InterPro" id="IPR004659">
    <property type="entry name" value="RNase_E/G"/>
</dbReference>
<dbReference type="SMART" id="SM00316">
    <property type="entry name" value="S1"/>
    <property type="match status" value="1"/>
</dbReference>
<dbReference type="Gene3D" id="3.40.1260.20">
    <property type="entry name" value="Ribonuclease E, catalytic domain"/>
    <property type="match status" value="1"/>
</dbReference>
<evidence type="ECO:0000256" key="1">
    <source>
        <dbReference type="ARBA" id="ARBA00001946"/>
    </source>
</evidence>
<dbReference type="GO" id="GO:0019843">
    <property type="term" value="F:rRNA binding"/>
    <property type="evidence" value="ECO:0007669"/>
    <property type="project" value="UniProtKB-KW"/>
</dbReference>
<keyword evidence="9" id="KW-0540">Nuclease</keyword>
<dbReference type="GO" id="GO:0005737">
    <property type="term" value="C:cytoplasm"/>
    <property type="evidence" value="ECO:0007669"/>
    <property type="project" value="UniProtKB-SubCell"/>
</dbReference>
<proteinExistence type="inferred from homology"/>
<keyword evidence="10" id="KW-0479">Metal-binding</keyword>
<evidence type="ECO:0000256" key="11">
    <source>
        <dbReference type="ARBA" id="ARBA00022730"/>
    </source>
</evidence>
<dbReference type="Pfam" id="PF10150">
    <property type="entry name" value="RNase_E_G"/>
    <property type="match status" value="1"/>
</dbReference>
<evidence type="ECO:0000256" key="10">
    <source>
        <dbReference type="ARBA" id="ARBA00022723"/>
    </source>
</evidence>
<dbReference type="InterPro" id="IPR003029">
    <property type="entry name" value="S1_domain"/>
</dbReference>
<comment type="similarity">
    <text evidence="3">Belongs to the RNase E/G family. RNase G subfamily.</text>
</comment>
<keyword evidence="5" id="KW-0963">Cytoplasm</keyword>
<keyword evidence="7" id="KW-0820">tRNA-binding</keyword>
<dbReference type="Pfam" id="PF20833">
    <property type="entry name" value="RNase_E_G_Thio"/>
    <property type="match status" value="1"/>
</dbReference>
<dbReference type="Proteomes" id="UP000005726">
    <property type="component" value="Unassembled WGS sequence"/>
</dbReference>
<gene>
    <name evidence="17" type="primary">rng</name>
    <name evidence="17" type="ORF">REG_1238</name>
</gene>
<dbReference type="SUPFAM" id="SSF50249">
    <property type="entry name" value="Nucleic acid-binding proteins"/>
    <property type="match status" value="1"/>
</dbReference>
<dbReference type="PANTHER" id="PTHR30001">
    <property type="entry name" value="RIBONUCLEASE"/>
    <property type="match status" value="1"/>
</dbReference>
<evidence type="ECO:0000256" key="12">
    <source>
        <dbReference type="ARBA" id="ARBA00022759"/>
    </source>
</evidence>
<evidence type="ECO:0000256" key="9">
    <source>
        <dbReference type="ARBA" id="ARBA00022722"/>
    </source>
</evidence>
<dbReference type="AlphaFoldDB" id="E0WT86"/>
<dbReference type="PANTHER" id="PTHR30001:SF0">
    <property type="entry name" value="RIBONUCLEASE G"/>
    <property type="match status" value="1"/>
</dbReference>